<dbReference type="EMBL" id="CAJNDS010002818">
    <property type="protein sequence ID" value="CAE7608488.1"/>
    <property type="molecule type" value="Genomic_DNA"/>
</dbReference>
<dbReference type="InterPro" id="IPR053185">
    <property type="entry name" value="SET_domain_protein"/>
</dbReference>
<protein>
    <submittedName>
        <fullName evidence="2">Set5 protein</fullName>
    </submittedName>
</protein>
<evidence type="ECO:0000313" key="3">
    <source>
        <dbReference type="Proteomes" id="UP000604046"/>
    </source>
</evidence>
<dbReference type="PROSITE" id="PS50280">
    <property type="entry name" value="SET"/>
    <property type="match status" value="1"/>
</dbReference>
<dbReference type="CDD" id="cd20071">
    <property type="entry name" value="SET_SMYD"/>
    <property type="match status" value="1"/>
</dbReference>
<dbReference type="SUPFAM" id="SSF82199">
    <property type="entry name" value="SET domain"/>
    <property type="match status" value="1"/>
</dbReference>
<dbReference type="PANTHER" id="PTHR47332:SF2">
    <property type="entry name" value="SET-6"/>
    <property type="match status" value="1"/>
</dbReference>
<dbReference type="AlphaFoldDB" id="A0A812VAW2"/>
<dbReference type="InterPro" id="IPR046341">
    <property type="entry name" value="SET_dom_sf"/>
</dbReference>
<dbReference type="Proteomes" id="UP000604046">
    <property type="component" value="Unassembled WGS sequence"/>
</dbReference>
<feature type="domain" description="SET" evidence="1">
    <location>
        <begin position="185"/>
        <end position="329"/>
    </location>
</feature>
<name>A0A812VAW2_9DINO</name>
<organism evidence="2 3">
    <name type="scientific">Symbiodinium natans</name>
    <dbReference type="NCBI Taxonomy" id="878477"/>
    <lineage>
        <taxon>Eukaryota</taxon>
        <taxon>Sar</taxon>
        <taxon>Alveolata</taxon>
        <taxon>Dinophyceae</taxon>
        <taxon>Suessiales</taxon>
        <taxon>Symbiodiniaceae</taxon>
        <taxon>Symbiodinium</taxon>
    </lineage>
</organism>
<dbReference type="Gene3D" id="2.170.270.10">
    <property type="entry name" value="SET domain"/>
    <property type="match status" value="1"/>
</dbReference>
<gene>
    <name evidence="2" type="primary">set5</name>
    <name evidence="2" type="ORF">SNAT2548_LOCUS34592</name>
</gene>
<reference evidence="2" key="1">
    <citation type="submission" date="2021-02" db="EMBL/GenBank/DDBJ databases">
        <authorList>
            <person name="Dougan E. K."/>
            <person name="Rhodes N."/>
            <person name="Thang M."/>
            <person name="Chan C."/>
        </authorList>
    </citation>
    <scope>NUCLEOTIDE SEQUENCE</scope>
</reference>
<sequence>MDGYAVPDFATGTTVEVHGLTSSAGSRFNGCVGVVAQINEDGRHVIKLQGHDTQPVVKPSNLRKATPHLSSSCLGRGDFVEISGLSSECGRFLNGHLAQLRPAGPGNGRLLVKVCATGGEKAIKESNLLKLTQETVLARAEGLLEVGRLHDLQRLLRGVPFAPADLTKDLTARLATGTHSEILDGAVKLVDIPGKGKGYRADRDISAGEALLFDTAFCSSRAGPKEYEEMEAQCMKNTSAADFFKTNVMTLEPGPWMTRMLDASRLQSILKNNVFKTIRDPSMVALFPAASRFNHSCCANAFADTSSTQATVRALRNIQAGEEVCVSYCAVAQTREDRIGQFVGKGFSCTCERCLLEESHDPQFSVPCRCGKYAFSAQSTAPAVQRCPDCSFSFSKKLCLEHLREIQDMNSFMRTPAAAAENPMRLVEKLRPLVDRVTEGSNLAPKTHGETIQLLNNFSAAHYFAATRVPGPHQDASFAASFDCKKKVIRAQALNHGRGTSQRDVNYFQSLHRLLMGQFPTAADRREFEQELEGLCWLHFGQPTLPQGITDPVCR</sequence>
<dbReference type="OrthoDB" id="438641at2759"/>
<dbReference type="Pfam" id="PF00856">
    <property type="entry name" value="SET"/>
    <property type="match status" value="1"/>
</dbReference>
<dbReference type="PANTHER" id="PTHR47332">
    <property type="entry name" value="SET DOMAIN-CONTAINING PROTEIN 5"/>
    <property type="match status" value="1"/>
</dbReference>
<comment type="caution">
    <text evidence="2">The sequence shown here is derived from an EMBL/GenBank/DDBJ whole genome shotgun (WGS) entry which is preliminary data.</text>
</comment>
<keyword evidence="3" id="KW-1185">Reference proteome</keyword>
<proteinExistence type="predicted"/>
<evidence type="ECO:0000259" key="1">
    <source>
        <dbReference type="PROSITE" id="PS50280"/>
    </source>
</evidence>
<accession>A0A812VAW2</accession>
<evidence type="ECO:0000313" key="2">
    <source>
        <dbReference type="EMBL" id="CAE7608488.1"/>
    </source>
</evidence>
<dbReference type="InterPro" id="IPR001214">
    <property type="entry name" value="SET_dom"/>
</dbReference>